<reference evidence="2 4" key="1">
    <citation type="submission" date="2015-11" db="EMBL/GenBank/DDBJ databases">
        <title>Genomic analysis of 38 Legionella species identifies large and diverse effector repertoires.</title>
        <authorList>
            <person name="Burstein D."/>
            <person name="Amaro F."/>
            <person name="Zusman T."/>
            <person name="Lifshitz Z."/>
            <person name="Cohen O."/>
            <person name="Gilbert J.A."/>
            <person name="Pupko T."/>
            <person name="Shuman H.A."/>
            <person name="Segal G."/>
        </authorList>
    </citation>
    <scope>NUCLEOTIDE SEQUENCE [LARGE SCALE GENOMIC DNA]</scope>
    <source>
        <strain evidence="2 4">CDC#1407-AL-14</strain>
    </source>
</reference>
<evidence type="ECO:0000313" key="4">
    <source>
        <dbReference type="Proteomes" id="UP000054735"/>
    </source>
</evidence>
<dbReference type="OrthoDB" id="8442378at2"/>
<accession>A0A378IBP3</accession>
<dbReference type="STRING" id="28083.Lbir_0250"/>
<evidence type="ECO:0000313" key="3">
    <source>
        <dbReference type="EMBL" id="STX32195.1"/>
    </source>
</evidence>
<keyword evidence="4" id="KW-1185">Reference proteome</keyword>
<sequence>MLKYPVLMLALCASELTHAELNIPGLNQQPLNTLATEDQTLAKTGLTLNEDDLTSEQDINKIKLNESQLHEAKVWELTPEEEKRYLLLMKNKSKFYYEGLRQTPIDILGLNARNETERNHFAELAAKQEAQKVSKNIAWNNAFYKAYNKLFANVPVIGDFDPSPYSPYAHKPVQLAQGDTLYFFVKETDTAKTIVLMLTEAIEQTPNTQLHLMLLGFDDSSIQIWANQHQIPQHLVNSGRISLNHGELSYQALNVTKKTSPLLLLSKNGHSSIVDLGRF</sequence>
<dbReference type="Proteomes" id="UP000054735">
    <property type="component" value="Unassembled WGS sequence"/>
</dbReference>
<reference evidence="3 5" key="2">
    <citation type="submission" date="2018-06" db="EMBL/GenBank/DDBJ databases">
        <authorList>
            <consortium name="Pathogen Informatics"/>
            <person name="Doyle S."/>
        </authorList>
    </citation>
    <scope>NUCLEOTIDE SEQUENCE [LARGE SCALE GENOMIC DNA]</scope>
    <source>
        <strain evidence="3 5">NCTC12437</strain>
    </source>
</reference>
<dbReference type="EMBL" id="LNXT01000001">
    <property type="protein sequence ID" value="KTC76181.1"/>
    <property type="molecule type" value="Genomic_DNA"/>
</dbReference>
<dbReference type="EMBL" id="UGNW01000001">
    <property type="protein sequence ID" value="STX32195.1"/>
    <property type="molecule type" value="Genomic_DNA"/>
</dbReference>
<dbReference type="AlphaFoldDB" id="A0A378IBP3"/>
<evidence type="ECO:0000313" key="2">
    <source>
        <dbReference type="EMBL" id="KTC76181.1"/>
    </source>
</evidence>
<evidence type="ECO:0000313" key="5">
    <source>
        <dbReference type="Proteomes" id="UP000255066"/>
    </source>
</evidence>
<protein>
    <submittedName>
        <fullName evidence="3">Bile acid beta-glucosidase</fullName>
    </submittedName>
</protein>
<dbReference type="NCBIfam" id="TIGR03759">
    <property type="entry name" value="conj_TIGR03759"/>
    <property type="match status" value="1"/>
</dbReference>
<feature type="chain" id="PRO_5016945114" evidence="1">
    <location>
        <begin position="20"/>
        <end position="279"/>
    </location>
</feature>
<dbReference type="InterPro" id="IPR022293">
    <property type="entry name" value="Integrating-conj_element"/>
</dbReference>
<gene>
    <name evidence="2" type="ORF">Lbir_0250</name>
    <name evidence="3" type="ORF">NCTC12437_01975</name>
</gene>
<keyword evidence="1" id="KW-0732">Signal</keyword>
<dbReference type="RefSeq" id="WP_058522361.1">
    <property type="nucleotide sequence ID" value="NZ_CAAAHV010000031.1"/>
</dbReference>
<evidence type="ECO:0000256" key="1">
    <source>
        <dbReference type="SAM" id="SignalP"/>
    </source>
</evidence>
<name>A0A378IBP3_9GAMM</name>
<proteinExistence type="predicted"/>
<organism evidence="3 5">
    <name type="scientific">Legionella birminghamensis</name>
    <dbReference type="NCBI Taxonomy" id="28083"/>
    <lineage>
        <taxon>Bacteria</taxon>
        <taxon>Pseudomonadati</taxon>
        <taxon>Pseudomonadota</taxon>
        <taxon>Gammaproteobacteria</taxon>
        <taxon>Legionellales</taxon>
        <taxon>Legionellaceae</taxon>
        <taxon>Legionella</taxon>
    </lineage>
</organism>
<dbReference type="Proteomes" id="UP000255066">
    <property type="component" value="Unassembled WGS sequence"/>
</dbReference>
<feature type="signal peptide" evidence="1">
    <location>
        <begin position="1"/>
        <end position="19"/>
    </location>
</feature>